<keyword evidence="2" id="KW-1185">Reference proteome</keyword>
<dbReference type="Proteomes" id="UP001204015">
    <property type="component" value="Unassembled WGS sequence"/>
</dbReference>
<sequence>MFYSNDHKPIHIHVIKGEVGTKFTLFPVRLIKNNGLKTSELKLVKSVIEENQEVIAEHWNNFFNNTK</sequence>
<proteinExistence type="predicted"/>
<gene>
    <name evidence="1" type="ORF">NG821_12145</name>
</gene>
<reference evidence="1 2" key="1">
    <citation type="submission" date="2022-06" db="EMBL/GenBank/DDBJ databases">
        <title>A taxonomic note on the genus Prevotella: Description of four novel genera and emended description of the genera Hallella and Xylanibacter.</title>
        <authorList>
            <person name="Hitch T.C.A."/>
        </authorList>
    </citation>
    <scope>NUCLEOTIDE SEQUENCE [LARGE SCALE GENOMIC DNA]</scope>
    <source>
        <strain evidence="1 2">DSM 100619</strain>
    </source>
</reference>
<dbReference type="EMBL" id="JAMXLY010000078">
    <property type="protein sequence ID" value="MCO6026576.1"/>
    <property type="molecule type" value="Genomic_DNA"/>
</dbReference>
<organism evidence="1 2">
    <name type="scientific">Segatella cerevisiae</name>
    <dbReference type="NCBI Taxonomy" id="2053716"/>
    <lineage>
        <taxon>Bacteria</taxon>
        <taxon>Pseudomonadati</taxon>
        <taxon>Bacteroidota</taxon>
        <taxon>Bacteroidia</taxon>
        <taxon>Bacteroidales</taxon>
        <taxon>Prevotellaceae</taxon>
        <taxon>Segatella</taxon>
    </lineage>
</organism>
<dbReference type="Pfam" id="PF13711">
    <property type="entry name" value="DUF4160"/>
    <property type="match status" value="1"/>
</dbReference>
<evidence type="ECO:0000313" key="1">
    <source>
        <dbReference type="EMBL" id="MCO6026576.1"/>
    </source>
</evidence>
<protein>
    <submittedName>
        <fullName evidence="1">DUF4160 domain-containing protein</fullName>
    </submittedName>
</protein>
<accession>A0ABT1BZR2</accession>
<dbReference type="InterPro" id="IPR025427">
    <property type="entry name" value="DUF4160"/>
</dbReference>
<evidence type="ECO:0000313" key="2">
    <source>
        <dbReference type="Proteomes" id="UP001204015"/>
    </source>
</evidence>
<comment type="caution">
    <text evidence="1">The sequence shown here is derived from an EMBL/GenBank/DDBJ whole genome shotgun (WGS) entry which is preliminary data.</text>
</comment>
<name>A0ABT1BZR2_9BACT</name>
<dbReference type="RefSeq" id="WP_252761926.1">
    <property type="nucleotide sequence ID" value="NZ_JAMXLY010000078.1"/>
</dbReference>